<dbReference type="InterPro" id="IPR027417">
    <property type="entry name" value="P-loop_NTPase"/>
</dbReference>
<dbReference type="PANTHER" id="PTHR43384">
    <property type="entry name" value="SEPTUM SITE-DETERMINING PROTEIN MIND HOMOLOG, CHLOROPLASTIC-RELATED"/>
    <property type="match status" value="1"/>
</dbReference>
<dbReference type="InterPro" id="IPR050625">
    <property type="entry name" value="ParA/MinD_ATPase"/>
</dbReference>
<reference evidence="2 3" key="1">
    <citation type="submission" date="2016-02" db="EMBL/GenBank/DDBJ databases">
        <title>Complete genome of Sinomonas atrocyanea KCTC 3377.</title>
        <authorList>
            <person name="Kim K.M."/>
        </authorList>
    </citation>
    <scope>NUCLEOTIDE SEQUENCE [LARGE SCALE GENOMIC DNA]</scope>
    <source>
        <strain evidence="2 3">KCTC 3377</strain>
    </source>
</reference>
<protein>
    <recommendedName>
        <fullName evidence="1">Rv3660c-like CheY-like N-terminal domain-containing protein</fullName>
    </recommendedName>
</protein>
<sequence length="389" mass="39103">MARNEQEQSAGAGGWLPEAGPIVCCITGDAALRDECARAAAVAGAVFEGVPSVGEDPQLWTRADLVLLGADISEVPPQRRGPTILVGAASQRHLLWDRAAALGIDHVAELPDAAGWLVDYMGRRGSEGPSGVVVGVVGGCGGAGASTTAVLLAGAAAHGGARVLLVDGDRLAGGLEAVLGEQPLEGLRWPDLASAHGAINPEQLAASLPRAAGAGVLSWPAGPRPAVRVPGAAISGVVEAARAAFDLVVVDIGRGREGIEDFGWASDRILVVVPGTLGGALSAAQLVHELPPVPLGVVLRGGTGEGVDAEQLAGLIGCPLVARIPHLRRAAAAAEWGRLMELARSGPLRRLAAAVCEALPERAPAASAGDGPALALGARLAGRGRRVAR</sequence>
<evidence type="ECO:0000313" key="2">
    <source>
        <dbReference type="EMBL" id="AMM33960.1"/>
    </source>
</evidence>
<feature type="domain" description="Rv3660c-like CheY-like N-terminal" evidence="1">
    <location>
        <begin position="26"/>
        <end position="126"/>
    </location>
</feature>
<dbReference type="InterPro" id="IPR059050">
    <property type="entry name" value="Rv3660c_N"/>
</dbReference>
<dbReference type="STRING" id="37927.SA2016_3297"/>
<evidence type="ECO:0000259" key="1">
    <source>
        <dbReference type="Pfam" id="PF26563"/>
    </source>
</evidence>
<dbReference type="RefSeq" id="WP_066500119.1">
    <property type="nucleotide sequence ID" value="NZ_BJMO01000009.1"/>
</dbReference>
<dbReference type="PANTHER" id="PTHR43384:SF11">
    <property type="entry name" value="SEPTUM SITE DETERMINING PROTEIN"/>
    <property type="match status" value="1"/>
</dbReference>
<dbReference type="SUPFAM" id="SSF52540">
    <property type="entry name" value="P-loop containing nucleoside triphosphate hydrolases"/>
    <property type="match status" value="1"/>
</dbReference>
<keyword evidence="3" id="KW-1185">Reference proteome</keyword>
<dbReference type="Pfam" id="PF26563">
    <property type="entry name" value="Rv3660c_N"/>
    <property type="match status" value="1"/>
</dbReference>
<dbReference type="KEGG" id="satk:SA2016_3297"/>
<accession>A0A127A3D5</accession>
<gene>
    <name evidence="2" type="ORF">SA2016_3297</name>
</gene>
<dbReference type="Proteomes" id="UP000070134">
    <property type="component" value="Chromosome"/>
</dbReference>
<dbReference type="OrthoDB" id="3252838at2"/>
<organism evidence="2 3">
    <name type="scientific">Sinomonas atrocyanea</name>
    <dbReference type="NCBI Taxonomy" id="37927"/>
    <lineage>
        <taxon>Bacteria</taxon>
        <taxon>Bacillati</taxon>
        <taxon>Actinomycetota</taxon>
        <taxon>Actinomycetes</taxon>
        <taxon>Micrococcales</taxon>
        <taxon>Micrococcaceae</taxon>
        <taxon>Sinomonas</taxon>
    </lineage>
</organism>
<dbReference type="GO" id="GO:0005829">
    <property type="term" value="C:cytosol"/>
    <property type="evidence" value="ECO:0007669"/>
    <property type="project" value="TreeGrafter"/>
</dbReference>
<proteinExistence type="predicted"/>
<dbReference type="Gene3D" id="3.40.50.300">
    <property type="entry name" value="P-loop containing nucleotide triphosphate hydrolases"/>
    <property type="match status" value="1"/>
</dbReference>
<dbReference type="GO" id="GO:0051782">
    <property type="term" value="P:negative regulation of cell division"/>
    <property type="evidence" value="ECO:0007669"/>
    <property type="project" value="TreeGrafter"/>
</dbReference>
<dbReference type="GO" id="GO:0016887">
    <property type="term" value="F:ATP hydrolysis activity"/>
    <property type="evidence" value="ECO:0007669"/>
    <property type="project" value="TreeGrafter"/>
</dbReference>
<evidence type="ECO:0000313" key="3">
    <source>
        <dbReference type="Proteomes" id="UP000070134"/>
    </source>
</evidence>
<dbReference type="GO" id="GO:0009898">
    <property type="term" value="C:cytoplasmic side of plasma membrane"/>
    <property type="evidence" value="ECO:0007669"/>
    <property type="project" value="TreeGrafter"/>
</dbReference>
<dbReference type="EMBL" id="CP014518">
    <property type="protein sequence ID" value="AMM33960.1"/>
    <property type="molecule type" value="Genomic_DNA"/>
</dbReference>
<dbReference type="InterPro" id="IPR022521">
    <property type="entry name" value="Rv3660c"/>
</dbReference>
<dbReference type="GO" id="GO:0005524">
    <property type="term" value="F:ATP binding"/>
    <property type="evidence" value="ECO:0007669"/>
    <property type="project" value="TreeGrafter"/>
</dbReference>
<dbReference type="AlphaFoldDB" id="A0A127A3D5"/>
<name>A0A127A3D5_9MICC</name>
<dbReference type="NCBIfam" id="TIGR03815">
    <property type="entry name" value="CpaE_hom_Actino"/>
    <property type="match status" value="1"/>
</dbReference>